<name>A0A1X2LZK9_9MYCO</name>
<dbReference type="Proteomes" id="UP000193247">
    <property type="component" value="Unassembled WGS sequence"/>
</dbReference>
<dbReference type="OrthoDB" id="3174977at2"/>
<dbReference type="EMBL" id="NCXP01000002">
    <property type="protein sequence ID" value="OSC42715.1"/>
    <property type="molecule type" value="Genomic_DNA"/>
</dbReference>
<gene>
    <name evidence="2" type="ORF">B8W66_04060</name>
</gene>
<accession>A0A1X2LZK9</accession>
<dbReference type="GO" id="GO:0004180">
    <property type="term" value="F:carboxypeptidase activity"/>
    <property type="evidence" value="ECO:0007669"/>
    <property type="project" value="UniProtKB-KW"/>
</dbReference>
<feature type="domain" description="Beta-lactamase-related" evidence="1">
    <location>
        <begin position="44"/>
        <end position="389"/>
    </location>
</feature>
<dbReference type="InterPro" id="IPR050491">
    <property type="entry name" value="AmpC-like"/>
</dbReference>
<dbReference type="InterPro" id="IPR012338">
    <property type="entry name" value="Beta-lactam/transpept-like"/>
</dbReference>
<keyword evidence="2" id="KW-0645">Protease</keyword>
<dbReference type="InterPro" id="IPR001466">
    <property type="entry name" value="Beta-lactam-related"/>
</dbReference>
<dbReference type="PROSITE" id="PS51257">
    <property type="entry name" value="PROKAR_LIPOPROTEIN"/>
    <property type="match status" value="1"/>
</dbReference>
<dbReference type="SUPFAM" id="SSF56601">
    <property type="entry name" value="beta-lactamase/transpeptidase-like"/>
    <property type="match status" value="1"/>
</dbReference>
<dbReference type="PANTHER" id="PTHR46825">
    <property type="entry name" value="D-ALANYL-D-ALANINE-CARBOXYPEPTIDASE/ENDOPEPTIDASE AMPH"/>
    <property type="match status" value="1"/>
</dbReference>
<dbReference type="PANTHER" id="PTHR46825:SF7">
    <property type="entry name" value="D-ALANYL-D-ALANINE CARBOXYPEPTIDASE"/>
    <property type="match status" value="1"/>
</dbReference>
<evidence type="ECO:0000313" key="2">
    <source>
        <dbReference type="EMBL" id="OSC42715.1"/>
    </source>
</evidence>
<evidence type="ECO:0000313" key="3">
    <source>
        <dbReference type="Proteomes" id="UP000193247"/>
    </source>
</evidence>
<dbReference type="Pfam" id="PF00144">
    <property type="entry name" value="Beta-lactamase"/>
    <property type="match status" value="1"/>
</dbReference>
<keyword evidence="2" id="KW-0378">Hydrolase</keyword>
<dbReference type="STRING" id="1430326.B8W66_04060"/>
<sequence length="410" mass="44334">MPNLRRIGGVVFALGIVAGCGAPYSAAPTSSPANSTAKAEAVMRVVRDFMAQAHLKSALVRVTMAGKEVVTQAVGDSMTGVPATTNMHFRNGAVAISYVSTLLLKLVDEKKVSLDDKLSKWLPDFPHADRVTLAQLAQMTSGYPDYVIGNDAFDNEYYANPFRQWTTQDLLGQISSRPLLYEPGTNWNYAHTNYILLGLALEKATGHDIPTLLRNKVLGPLGLTATANSDTPDIPQPVLHAFSSERRAALKIPAAIPFYEESTFWNPSWTITHGAIQTTNIYDMEATAVGIGSGKLLSAESYKAMVSTDLRGKTHAQPGCPTCFEQSDGYTYGLGIITSGHWLLQNPMFAGYAAVEAYLPSQKVAIAVAVTYAPEAFDDQGDYRNEADILFRKIGAEVAPNDAPPMRPGR</sequence>
<protein>
    <submittedName>
        <fullName evidence="2">D-alanyl-D-alanine carboxypeptidase</fullName>
    </submittedName>
</protein>
<dbReference type="Gene3D" id="3.40.710.10">
    <property type="entry name" value="DD-peptidase/beta-lactamase superfamily"/>
    <property type="match status" value="1"/>
</dbReference>
<dbReference type="RefSeq" id="WP_085323723.1">
    <property type="nucleotide sequence ID" value="NZ_NCXP01000002.1"/>
</dbReference>
<evidence type="ECO:0000259" key="1">
    <source>
        <dbReference type="Pfam" id="PF00144"/>
    </source>
</evidence>
<comment type="caution">
    <text evidence="2">The sequence shown here is derived from an EMBL/GenBank/DDBJ whole genome shotgun (WGS) entry which is preliminary data.</text>
</comment>
<organism evidence="2 3">
    <name type="scientific">Mycobacterium decipiens</name>
    <dbReference type="NCBI Taxonomy" id="1430326"/>
    <lineage>
        <taxon>Bacteria</taxon>
        <taxon>Bacillati</taxon>
        <taxon>Actinomycetota</taxon>
        <taxon>Actinomycetes</taxon>
        <taxon>Mycobacteriales</taxon>
        <taxon>Mycobacteriaceae</taxon>
        <taxon>Mycobacterium</taxon>
    </lineage>
</organism>
<keyword evidence="3" id="KW-1185">Reference proteome</keyword>
<reference evidence="2 3" key="1">
    <citation type="submission" date="2017-04" db="EMBL/GenBank/DDBJ databases">
        <title>The new phylogeny of genus Mycobacterium.</title>
        <authorList>
            <person name="Tortoli E."/>
            <person name="Trovato A."/>
            <person name="Cirillo D.M."/>
        </authorList>
    </citation>
    <scope>NUCLEOTIDE SEQUENCE [LARGE SCALE GENOMIC DNA]</scope>
    <source>
        <strain evidence="2 3">TBL 1200985</strain>
    </source>
</reference>
<proteinExistence type="predicted"/>
<dbReference type="AlphaFoldDB" id="A0A1X2LZK9"/>
<keyword evidence="2" id="KW-0121">Carboxypeptidase</keyword>